<evidence type="ECO:0000313" key="3">
    <source>
        <dbReference type="Proteomes" id="UP000003824"/>
    </source>
</evidence>
<dbReference type="Proteomes" id="UP000003824">
    <property type="component" value="Unassembled WGS sequence"/>
</dbReference>
<proteinExistence type="predicted"/>
<protein>
    <submittedName>
        <fullName evidence="2">Predicted protein</fullName>
    </submittedName>
</protein>
<name>D5ZVP6_STRV1</name>
<evidence type="ECO:0000256" key="1">
    <source>
        <dbReference type="SAM" id="MobiDB-lite"/>
    </source>
</evidence>
<feature type="region of interest" description="Disordered" evidence="1">
    <location>
        <begin position="1"/>
        <end position="33"/>
    </location>
</feature>
<organism evidence="2 3">
    <name type="scientific">Streptomyces viridosporus (strain ATCC 14672 / DSM 40746 / JCM 4963 / KCTC 9882 / NRRL B-12104 / FH 1290)</name>
    <name type="common">Streptomyces ghanaensis</name>
    <dbReference type="NCBI Taxonomy" id="566461"/>
    <lineage>
        <taxon>Bacteria</taxon>
        <taxon>Bacillati</taxon>
        <taxon>Actinomycetota</taxon>
        <taxon>Actinomycetes</taxon>
        <taxon>Kitasatosporales</taxon>
        <taxon>Streptomycetaceae</taxon>
        <taxon>Streptomyces</taxon>
    </lineage>
</organism>
<evidence type="ECO:0000313" key="2">
    <source>
        <dbReference type="EMBL" id="EFE65041.2"/>
    </source>
</evidence>
<dbReference type="EMBL" id="DS999641">
    <property type="protein sequence ID" value="EFE65041.2"/>
    <property type="molecule type" value="Genomic_DNA"/>
</dbReference>
<dbReference type="AlphaFoldDB" id="D5ZVP6"/>
<gene>
    <name evidence="2" type="ORF">SSFG_00295</name>
</gene>
<sequence>MPARVLGASPHQEGTGSAGNVVHAAGTPRRATPSGIALNSFRSQEAVVRGAQECHAVSLRDR</sequence>
<accession>D5ZVP6</accession>
<reference evidence="3" key="1">
    <citation type="submission" date="2008-12" db="EMBL/GenBank/DDBJ databases">
        <title>Annotation of Streptomyces ghanaensis ATCC 14672.</title>
        <authorList>
            <consortium name="The Broad Institute Genome Sequencing Platform"/>
            <consortium name="Broad Institute Microbial Sequencing Center"/>
            <person name="Fischbach M."/>
            <person name="Ward D."/>
            <person name="Young S."/>
            <person name="Kodira C.D."/>
            <person name="Zeng Q."/>
            <person name="Koehrsen M."/>
            <person name="Godfrey P."/>
            <person name="Alvarado L."/>
            <person name="Berlin A.M."/>
            <person name="Borenstein D."/>
            <person name="Chen Z."/>
            <person name="Engels R."/>
            <person name="Freedman E."/>
            <person name="Gellesch M."/>
            <person name="Goldberg J."/>
            <person name="Griggs A."/>
            <person name="Gujja S."/>
            <person name="Heiman D.I."/>
            <person name="Hepburn T.A."/>
            <person name="Howarth C."/>
            <person name="Jen D."/>
            <person name="Larson L."/>
            <person name="Lewis B."/>
            <person name="Mehta T."/>
            <person name="Park D."/>
            <person name="Pearson M."/>
            <person name="Roberts A."/>
            <person name="Saif S."/>
            <person name="Shea T.D."/>
            <person name="Shenoy N."/>
            <person name="Sisk P."/>
            <person name="Stolte C."/>
            <person name="Sykes S.N."/>
            <person name="Walk T."/>
            <person name="White J."/>
            <person name="Yandava C."/>
            <person name="Straight P."/>
            <person name="Clardy J."/>
            <person name="Hung D."/>
            <person name="Kolter R."/>
            <person name="Mekalanos J."/>
            <person name="Walker S."/>
            <person name="Walsh C.T."/>
            <person name="Wieland B.L.C."/>
            <person name="Ilzarbe M."/>
            <person name="Galagan J."/>
            <person name="Nusbaum C."/>
            <person name="Birren B."/>
        </authorList>
    </citation>
    <scope>NUCLEOTIDE SEQUENCE [LARGE SCALE GENOMIC DNA]</scope>
    <source>
        <strain evidence="3">ATCC 14672 / DSM 40746 / JCM 4963 / KCTC 9882 / NRRL B-12104 / FH 1290</strain>
    </source>
</reference>